<comment type="caution">
    <text evidence="1">The sequence shown here is derived from an EMBL/GenBank/DDBJ whole genome shotgun (WGS) entry which is preliminary data.</text>
</comment>
<evidence type="ECO:0000313" key="2">
    <source>
        <dbReference type="Proteomes" id="UP001143910"/>
    </source>
</evidence>
<protein>
    <submittedName>
        <fullName evidence="1">Uncharacterized protein</fullName>
    </submittedName>
</protein>
<evidence type="ECO:0000313" key="1">
    <source>
        <dbReference type="EMBL" id="KAJ2977436.1"/>
    </source>
</evidence>
<dbReference type="EMBL" id="JANJQO010000472">
    <property type="protein sequence ID" value="KAJ2977436.1"/>
    <property type="molecule type" value="Genomic_DNA"/>
</dbReference>
<reference evidence="1" key="1">
    <citation type="submission" date="2022-08" db="EMBL/GenBank/DDBJ databases">
        <title>Genome Sequence of Lecanicillium fungicola.</title>
        <authorList>
            <person name="Buettner E."/>
        </authorList>
    </citation>
    <scope>NUCLEOTIDE SEQUENCE</scope>
    <source>
        <strain evidence="1">Babe33</strain>
    </source>
</reference>
<accession>A0ACC1NFQ4</accession>
<keyword evidence="2" id="KW-1185">Reference proteome</keyword>
<proteinExistence type="predicted"/>
<sequence>MASESAVIERTDSDMTPAATPDKMDSASPTACLPCTSVYTVSRLREQLRLYSWSPPLHRVGFSLSSAAQAVLFMSAKRDYDDVDDTEQSEPESKRARQSRPQHSSSVDPNSGQKYVFASYHNATTIPAGEESDFEDDADAMAYLMSVRSQASGIPHVIAAPKRQIGPQLPSDFAKPKESEDGEVEEDEDPVDRSIYDNGSGDTRGFYDDGAYIGRSDEWEKDNNSSWSGEEDESREASETAVQKAYFEAIYSQYQQMRELLGKTPPSDVAKRLPSSQATFAAPFRPGSTAMKVWPPLLRNTDPTPVQVALMSKDTVIRILRIMIGGKFLRRGYPLPERTSRWLWALLAKLPDRGELNYSEIGWIRDLGRRAVLLGRSLSEMAALRNELAEGGLGVNDAVDESSSDEEVVADEPTPHEDVMTPGTEAPETTNTSPRKATEESIEKAEESAPEPAAEPSPKEDVAAVASEGEIEEQEDVAMDLGSESDEGEIQEDKDGKASKGFNSLEDAKRALLAQLAAPVSDEEDDAEDEHDVARERSRMNMRATLNMILTVAGEFYGQRDLLEFREPFVGM</sequence>
<organism evidence="1 2">
    <name type="scientific">Zarea fungicola</name>
    <dbReference type="NCBI Taxonomy" id="93591"/>
    <lineage>
        <taxon>Eukaryota</taxon>
        <taxon>Fungi</taxon>
        <taxon>Dikarya</taxon>
        <taxon>Ascomycota</taxon>
        <taxon>Pezizomycotina</taxon>
        <taxon>Sordariomycetes</taxon>
        <taxon>Hypocreomycetidae</taxon>
        <taxon>Hypocreales</taxon>
        <taxon>Cordycipitaceae</taxon>
        <taxon>Zarea</taxon>
    </lineage>
</organism>
<dbReference type="Proteomes" id="UP001143910">
    <property type="component" value="Unassembled WGS sequence"/>
</dbReference>
<name>A0ACC1NFQ4_9HYPO</name>
<gene>
    <name evidence="1" type="ORF">NQ176_g4372</name>
</gene>